<evidence type="ECO:0000313" key="2">
    <source>
        <dbReference type="Proteomes" id="UP000284057"/>
    </source>
</evidence>
<comment type="caution">
    <text evidence="1">The sequence shown here is derived from an EMBL/GenBank/DDBJ whole genome shotgun (WGS) entry which is preliminary data.</text>
</comment>
<sequence length="236" mass="24286">MLIAAAVCPYPPLMVSGVGPSGDPRLDDLRTACWSALDDLRAASPDVLVVVGPGDTTQDEAPRAGSLAPYGVDITIALPGAAEPSESHALPLSVSVGAWLLQRDGWDGTVSAATVAGDAGDADCVELGRRIANRADRVALLVMADGSPLRADTTPRDLRARATAYDAALASALRDGDPQRLLDLDAALAAEVGSPGRKALRVLAGAADDGLFDAEVTYEDASYGVGYLVGVWERHG</sequence>
<dbReference type="RefSeq" id="WP_119659003.1">
    <property type="nucleotide sequence ID" value="NZ_QUAL01000049.1"/>
</dbReference>
<dbReference type="AlphaFoldDB" id="A0A418KUL3"/>
<proteinExistence type="predicted"/>
<evidence type="ECO:0000313" key="1">
    <source>
        <dbReference type="EMBL" id="RIQ32173.1"/>
    </source>
</evidence>
<organism evidence="1 2">
    <name type="scientific">Jiangella rhizosphaerae</name>
    <dbReference type="NCBI Taxonomy" id="2293569"/>
    <lineage>
        <taxon>Bacteria</taxon>
        <taxon>Bacillati</taxon>
        <taxon>Actinomycetota</taxon>
        <taxon>Actinomycetes</taxon>
        <taxon>Jiangellales</taxon>
        <taxon>Jiangellaceae</taxon>
        <taxon>Jiangella</taxon>
    </lineage>
</organism>
<keyword evidence="2" id="KW-1185">Reference proteome</keyword>
<dbReference type="Proteomes" id="UP000284057">
    <property type="component" value="Unassembled WGS sequence"/>
</dbReference>
<reference evidence="1 2" key="1">
    <citation type="submission" date="2018-09" db="EMBL/GenBank/DDBJ databases">
        <title>Isolation, diversity and antifungal activity of actinobacteria from wheat.</title>
        <authorList>
            <person name="Han C."/>
        </authorList>
    </citation>
    <scope>NUCLEOTIDE SEQUENCE [LARGE SCALE GENOMIC DNA]</scope>
    <source>
        <strain evidence="1 2">NEAU-YY265</strain>
    </source>
</reference>
<dbReference type="OrthoDB" id="4543339at2"/>
<dbReference type="EMBL" id="QUAL01000049">
    <property type="protein sequence ID" value="RIQ32173.1"/>
    <property type="molecule type" value="Genomic_DNA"/>
</dbReference>
<dbReference type="Gene3D" id="3.40.830.10">
    <property type="entry name" value="LigB-like"/>
    <property type="match status" value="1"/>
</dbReference>
<accession>A0A418KUL3</accession>
<name>A0A418KUL3_9ACTN</name>
<gene>
    <name evidence="1" type="ORF">DY240_05770</name>
</gene>
<protein>
    <submittedName>
        <fullName evidence="1">Uncharacterized protein</fullName>
    </submittedName>
</protein>
<dbReference type="SUPFAM" id="SSF53213">
    <property type="entry name" value="LigB-like"/>
    <property type="match status" value="1"/>
</dbReference>